<evidence type="ECO:0000256" key="1">
    <source>
        <dbReference type="ARBA" id="ARBA00004141"/>
    </source>
</evidence>
<evidence type="ECO:0000256" key="5">
    <source>
        <dbReference type="ARBA" id="ARBA00022989"/>
    </source>
</evidence>
<evidence type="ECO:0000313" key="9">
    <source>
        <dbReference type="EMBL" id="GMG81990.1"/>
    </source>
</evidence>
<dbReference type="EMBL" id="BSYI01000007">
    <property type="protein sequence ID" value="GMG81990.1"/>
    <property type="molecule type" value="Genomic_DNA"/>
</dbReference>
<dbReference type="RefSeq" id="WP_285670737.1">
    <property type="nucleotide sequence ID" value="NZ_BSYI01000007.1"/>
</dbReference>
<protein>
    <submittedName>
        <fullName evidence="9">Cytochrome c biogenesis protein CcdA</fullName>
    </submittedName>
</protein>
<proteinExistence type="inferred from homology"/>
<evidence type="ECO:0000313" key="10">
    <source>
        <dbReference type="Proteomes" id="UP001239909"/>
    </source>
</evidence>
<gene>
    <name evidence="9" type="ORF">LNKW23_12030</name>
</gene>
<keyword evidence="4" id="KW-0201">Cytochrome c-type biogenesis</keyword>
<organism evidence="9 10">
    <name type="scientific">Paralimibaculum aggregatum</name>
    <dbReference type="NCBI Taxonomy" id="3036245"/>
    <lineage>
        <taxon>Bacteria</taxon>
        <taxon>Pseudomonadati</taxon>
        <taxon>Pseudomonadota</taxon>
        <taxon>Alphaproteobacteria</taxon>
        <taxon>Rhodobacterales</taxon>
        <taxon>Paracoccaceae</taxon>
        <taxon>Paralimibaculum</taxon>
    </lineage>
</organism>
<evidence type="ECO:0000259" key="8">
    <source>
        <dbReference type="Pfam" id="PF02683"/>
    </source>
</evidence>
<comment type="similarity">
    <text evidence="2">Belongs to the DsbD family.</text>
</comment>
<feature type="transmembrane region" description="Helical" evidence="7">
    <location>
        <begin position="208"/>
        <end position="229"/>
    </location>
</feature>
<evidence type="ECO:0000256" key="4">
    <source>
        <dbReference type="ARBA" id="ARBA00022748"/>
    </source>
</evidence>
<name>A0ABQ6LF74_9RHOB</name>
<keyword evidence="10" id="KW-1185">Reference proteome</keyword>
<evidence type="ECO:0000256" key="3">
    <source>
        <dbReference type="ARBA" id="ARBA00022692"/>
    </source>
</evidence>
<comment type="caution">
    <text evidence="9">The sequence shown here is derived from an EMBL/GenBank/DDBJ whole genome shotgun (WGS) entry which is preliminary data.</text>
</comment>
<keyword evidence="6 7" id="KW-0472">Membrane</keyword>
<dbReference type="InterPro" id="IPR003834">
    <property type="entry name" value="Cyt_c_assmbl_TM_dom"/>
</dbReference>
<feature type="transmembrane region" description="Helical" evidence="7">
    <location>
        <begin position="174"/>
        <end position="196"/>
    </location>
</feature>
<evidence type="ECO:0000256" key="6">
    <source>
        <dbReference type="ARBA" id="ARBA00023136"/>
    </source>
</evidence>
<dbReference type="InterPro" id="IPR051790">
    <property type="entry name" value="Cytochrome_c-biogenesis_DsbD"/>
</dbReference>
<reference evidence="9 10" key="1">
    <citation type="submission" date="2023-04" db="EMBL/GenBank/DDBJ databases">
        <title>Marinoamorphus aggregata gen. nov., sp. Nov., isolate from tissue of brittle star Ophioplocus japonicus.</title>
        <authorList>
            <person name="Kawano K."/>
            <person name="Sawayama S."/>
            <person name="Nakagawa S."/>
        </authorList>
    </citation>
    <scope>NUCLEOTIDE SEQUENCE [LARGE SCALE GENOMIC DNA]</scope>
    <source>
        <strain evidence="9 10">NKW23</strain>
    </source>
</reference>
<dbReference type="PANTHER" id="PTHR31272">
    <property type="entry name" value="CYTOCHROME C-TYPE BIOGENESIS PROTEIN HI_1454-RELATED"/>
    <property type="match status" value="1"/>
</dbReference>
<comment type="subcellular location">
    <subcellularLocation>
        <location evidence="1">Membrane</location>
        <topology evidence="1">Multi-pass membrane protein</topology>
    </subcellularLocation>
</comment>
<evidence type="ECO:0000256" key="2">
    <source>
        <dbReference type="ARBA" id="ARBA00006143"/>
    </source>
</evidence>
<feature type="domain" description="Cytochrome C biogenesis protein transmembrane" evidence="8">
    <location>
        <begin position="10"/>
        <end position="224"/>
    </location>
</feature>
<sequence length="244" mass="25561">MEFDVGLMGAALAGLASFASPCVLPIVPPYLCFLAGVSLDELTGAEGSRPPGAQRRIMLAALAFALGFATVFVLLGATASTLGQAVSRHFDTLRIAAGVMILVFGLHFLGVIRIPLLYRQARLEVERRPAGMLGAYLVGLAFGFGWTPCVGPVLAAILFTAAGEETAWQGASLLGAYAVGMGAPFVLAAGFAGPFMGLMRRFRRHMGWVERGMGAVLVLTGVLFIGNFIPDIANWMIGFVPVAG</sequence>
<dbReference type="PANTHER" id="PTHR31272:SF4">
    <property type="entry name" value="CYTOCHROME C-TYPE BIOGENESIS PROTEIN HI_1454-RELATED"/>
    <property type="match status" value="1"/>
</dbReference>
<dbReference type="Pfam" id="PF02683">
    <property type="entry name" value="DsbD_TM"/>
    <property type="match status" value="1"/>
</dbReference>
<feature type="transmembrane region" description="Helical" evidence="7">
    <location>
        <begin position="57"/>
        <end position="80"/>
    </location>
</feature>
<evidence type="ECO:0000256" key="7">
    <source>
        <dbReference type="SAM" id="Phobius"/>
    </source>
</evidence>
<feature type="transmembrane region" description="Helical" evidence="7">
    <location>
        <begin position="133"/>
        <end position="162"/>
    </location>
</feature>
<keyword evidence="5 7" id="KW-1133">Transmembrane helix</keyword>
<keyword evidence="3 7" id="KW-0812">Transmembrane</keyword>
<accession>A0ABQ6LF74</accession>
<dbReference type="Proteomes" id="UP001239909">
    <property type="component" value="Unassembled WGS sequence"/>
</dbReference>
<feature type="transmembrane region" description="Helical" evidence="7">
    <location>
        <begin position="92"/>
        <end position="112"/>
    </location>
</feature>
<feature type="transmembrane region" description="Helical" evidence="7">
    <location>
        <begin position="12"/>
        <end position="37"/>
    </location>
</feature>